<evidence type="ECO:0000313" key="2">
    <source>
        <dbReference type="Proteomes" id="UP000011778"/>
    </source>
</evidence>
<dbReference type="Proteomes" id="UP000011778">
    <property type="component" value="Unassembled WGS sequence"/>
</dbReference>
<accession>M3IRE1</accession>
<dbReference type="EMBL" id="AFMD02000070">
    <property type="protein sequence ID" value="EMG23748.1"/>
    <property type="molecule type" value="Genomic_DNA"/>
</dbReference>
<dbReference type="AlphaFoldDB" id="M3IRE1"/>
<proteinExistence type="predicted"/>
<sequence>MNLILMREGYPPAVIMHLDRKNIIEYSKKRIVVNPKISWIL</sequence>
<comment type="caution">
    <text evidence="1">The sequence shown here is derived from an EMBL/GenBank/DDBJ whole genome shotgun (WGS) entry which is preliminary data.</text>
</comment>
<evidence type="ECO:0000313" key="1">
    <source>
        <dbReference type="EMBL" id="EMG23748.1"/>
    </source>
</evidence>
<gene>
    <name evidence="1" type="ORF">LEP1GSC150_5450</name>
</gene>
<protein>
    <submittedName>
        <fullName evidence="1">Uncharacterized protein</fullName>
    </submittedName>
</protein>
<organism evidence="1 2">
    <name type="scientific">Leptospira interrogans serovar Copenhageni str. LT2050</name>
    <dbReference type="NCBI Taxonomy" id="1001598"/>
    <lineage>
        <taxon>Bacteria</taxon>
        <taxon>Pseudomonadati</taxon>
        <taxon>Spirochaetota</taxon>
        <taxon>Spirochaetia</taxon>
        <taxon>Leptospirales</taxon>
        <taxon>Leptospiraceae</taxon>
        <taxon>Leptospira</taxon>
    </lineage>
</organism>
<reference evidence="1 2" key="1">
    <citation type="submission" date="2013-02" db="EMBL/GenBank/DDBJ databases">
        <authorList>
            <person name="Harkins D.M."/>
            <person name="Durkin A.S."/>
            <person name="Brinkac L.M."/>
            <person name="Haft D.H."/>
            <person name="Selengut J.D."/>
            <person name="Sanka R."/>
            <person name="DePew J."/>
            <person name="Purushe J."/>
            <person name="Tulsiani S.M."/>
            <person name="Graham G.C."/>
            <person name="Burns M.-A."/>
            <person name="Dohnt M.F."/>
            <person name="Smythe L.D."/>
            <person name="McKay D.B."/>
            <person name="Craig S.B."/>
            <person name="Vinetz J.M."/>
            <person name="Sutton G.G."/>
            <person name="Nierman W.C."/>
            <person name="Fouts D.E."/>
        </authorList>
    </citation>
    <scope>NUCLEOTIDE SEQUENCE [LARGE SCALE GENOMIC DNA]</scope>
    <source>
        <strain evidence="1 2">LT2050</strain>
    </source>
</reference>
<name>M3IRE1_LEPIT</name>